<organism evidence="1 2">
    <name type="scientific">Polymorphospora rubra</name>
    <dbReference type="NCBI Taxonomy" id="338584"/>
    <lineage>
        <taxon>Bacteria</taxon>
        <taxon>Bacillati</taxon>
        <taxon>Actinomycetota</taxon>
        <taxon>Actinomycetes</taxon>
        <taxon>Micromonosporales</taxon>
        <taxon>Micromonosporaceae</taxon>
        <taxon>Polymorphospora</taxon>
    </lineage>
</organism>
<sequence length="151" mass="16429">MSAVVTLTVIDRSRVPELARLAGDSTAAVRAAIVEHGHRPPSEYGWSGYCMSDLLEYLEDRGVELDGSEFAAESAAINEVYDLTVLITPAHRRFLDQLDPAGHSIDELTAHFDEMGNGFAESATAGLDALKLLHDNISRLQDDEVLLLHIG</sequence>
<evidence type="ECO:0000313" key="1">
    <source>
        <dbReference type="EMBL" id="BCJ65913.1"/>
    </source>
</evidence>
<dbReference type="AlphaFoldDB" id="A0A810N2D8"/>
<protein>
    <submittedName>
        <fullName evidence="1">Uncharacterized protein</fullName>
    </submittedName>
</protein>
<name>A0A810N2D8_9ACTN</name>
<gene>
    <name evidence="1" type="ORF">Prubr_29340</name>
</gene>
<evidence type="ECO:0000313" key="2">
    <source>
        <dbReference type="Proteomes" id="UP000680866"/>
    </source>
</evidence>
<keyword evidence="2" id="KW-1185">Reference proteome</keyword>
<accession>A0A810N2D8</accession>
<reference evidence="1" key="1">
    <citation type="submission" date="2020-08" db="EMBL/GenBank/DDBJ databases">
        <title>Whole genome shotgun sequence of Polymorphospora rubra NBRC 101157.</title>
        <authorList>
            <person name="Komaki H."/>
            <person name="Tamura T."/>
        </authorList>
    </citation>
    <scope>NUCLEOTIDE SEQUENCE</scope>
    <source>
        <strain evidence="1">NBRC 101157</strain>
    </source>
</reference>
<dbReference type="RefSeq" id="WP_212825671.1">
    <property type="nucleotide sequence ID" value="NZ_AP023359.1"/>
</dbReference>
<dbReference type="EMBL" id="AP023359">
    <property type="protein sequence ID" value="BCJ65913.1"/>
    <property type="molecule type" value="Genomic_DNA"/>
</dbReference>
<proteinExistence type="predicted"/>
<dbReference type="Proteomes" id="UP000680866">
    <property type="component" value="Chromosome"/>
</dbReference>
<dbReference type="KEGG" id="pry:Prubr_29340"/>